<gene>
    <name evidence="7" type="ORF">LDAN0321_LOCUS908</name>
</gene>
<dbReference type="InterPro" id="IPR019559">
    <property type="entry name" value="Cullin_neddylation_domain"/>
</dbReference>
<keyword evidence="2" id="KW-1017">Isopeptide bond</keyword>
<dbReference type="Gene3D" id="3.30.230.130">
    <property type="entry name" value="Cullin, Chain C, Domain 2"/>
    <property type="match status" value="1"/>
</dbReference>
<dbReference type="GO" id="GO:0031625">
    <property type="term" value="F:ubiquitin protein ligase binding"/>
    <property type="evidence" value="ECO:0007669"/>
    <property type="project" value="InterPro"/>
</dbReference>
<dbReference type="SUPFAM" id="SSF74788">
    <property type="entry name" value="Cullin repeat-like"/>
    <property type="match status" value="1"/>
</dbReference>
<accession>A0A7S2JV95</accession>
<dbReference type="FunFam" id="1.20.1310.10:FF:000002">
    <property type="entry name" value="cullin-3 isoform X1"/>
    <property type="match status" value="1"/>
</dbReference>
<comment type="similarity">
    <text evidence="1 4 5">Belongs to the cullin family.</text>
</comment>
<dbReference type="Gene3D" id="1.20.1310.10">
    <property type="entry name" value="Cullin Repeats"/>
    <property type="match status" value="4"/>
</dbReference>
<dbReference type="SMART" id="SM00884">
    <property type="entry name" value="Cullin_Nedd8"/>
    <property type="match status" value="1"/>
</dbReference>
<dbReference type="InterPro" id="IPR016158">
    <property type="entry name" value="Cullin_homology"/>
</dbReference>
<evidence type="ECO:0000259" key="6">
    <source>
        <dbReference type="PROSITE" id="PS50069"/>
    </source>
</evidence>
<evidence type="ECO:0000256" key="5">
    <source>
        <dbReference type="RuleBase" id="RU003829"/>
    </source>
</evidence>
<dbReference type="SUPFAM" id="SSF46785">
    <property type="entry name" value="Winged helix' DNA-binding domain"/>
    <property type="match status" value="1"/>
</dbReference>
<dbReference type="Pfam" id="PF10557">
    <property type="entry name" value="Cullin_Nedd8"/>
    <property type="match status" value="1"/>
</dbReference>
<dbReference type="InterPro" id="IPR036388">
    <property type="entry name" value="WH-like_DNA-bd_sf"/>
</dbReference>
<dbReference type="PROSITE" id="PS50069">
    <property type="entry name" value="CULLIN_2"/>
    <property type="match status" value="1"/>
</dbReference>
<proteinExistence type="inferred from homology"/>
<dbReference type="InterPro" id="IPR036317">
    <property type="entry name" value="Cullin_homology_sf"/>
</dbReference>
<dbReference type="FunFam" id="1.10.10.10:FF:000014">
    <property type="entry name" value="Cullin 1"/>
    <property type="match status" value="1"/>
</dbReference>
<dbReference type="InterPro" id="IPR016157">
    <property type="entry name" value="Cullin_CS"/>
</dbReference>
<sequence>MSNYNQPRIIQLEEGWNDQIKAKAIDVLIDILDNNFEGGRKGFDPGEYIPIYTTCYDMCTQRSPYNWSRDLYNRHGETIQNYLTRTVLPALRQENGIQLLKQLRVRWKNHVIMNNWLKKFFTYLDRYYVKHHSLPTLSEAGLRHFKIQVYDVIKSDACSAILDMVNQHREGSVIDKDLVKNIVELFEAMGMGNLEAYTADLEAALLTGTSEYYKRQCQQWIVTDSTPDYLIKTERALEEERARVADYLNSESEGKLLNCVENELLESVELELLEKEGSGCRFLLANDKSEDLQRMFNLFGRLEHGLEPMASIVQKYITSKGDECHTAREERLKVEKAKEQNVDPEFISALLELHQKYLNVIRTDFAGHALFQKALKDAFVDIVNRKTGKYSNAELMSGYCDRILKSGGGEKLSESEVEGKLDRIVQLFSYLTEKDLFAEIYRTQLSKRLLTGRSLSDDSEKFMIAKLKLQCGTQFTSKMEGMLGDLAVGSDYRSEFDARMRQDNFSTKLDFSVQVLTTGFWPSSKTVNVVPSTEMTKCMGEFKKWHDSKHAKRKLTYMFALGNATVRAVFGKKSYDIQVATLQAIVLDALNGGVTYTFTELAEKLNLEEAVLKPLMHSLSCGKFKVVKKEPSGSKINTTDTFMANPKFSASTRKFRIPMASLDATHNVKRVEEDRTHAIEASIVRTMKARKTLAHQSLVAEVLSQLAFFRPNAKTIKMAIASLIDRQYLERSADDNGVYNYLA</sequence>
<evidence type="ECO:0000313" key="7">
    <source>
        <dbReference type="EMBL" id="CAD9556657.1"/>
    </source>
</evidence>
<organism evidence="7">
    <name type="scientific">Leptocylindrus danicus</name>
    <dbReference type="NCBI Taxonomy" id="163516"/>
    <lineage>
        <taxon>Eukaryota</taxon>
        <taxon>Sar</taxon>
        <taxon>Stramenopiles</taxon>
        <taxon>Ochrophyta</taxon>
        <taxon>Bacillariophyta</taxon>
        <taxon>Coscinodiscophyceae</taxon>
        <taxon>Chaetocerotophycidae</taxon>
        <taxon>Leptocylindrales</taxon>
        <taxon>Leptocylindraceae</taxon>
        <taxon>Leptocylindrus</taxon>
    </lineage>
</organism>
<keyword evidence="3" id="KW-0832">Ubl conjugation</keyword>
<dbReference type="Pfam" id="PF00888">
    <property type="entry name" value="Cullin"/>
    <property type="match status" value="1"/>
</dbReference>
<reference evidence="7" key="1">
    <citation type="submission" date="2021-01" db="EMBL/GenBank/DDBJ databases">
        <authorList>
            <person name="Corre E."/>
            <person name="Pelletier E."/>
            <person name="Niang G."/>
            <person name="Scheremetjew M."/>
            <person name="Finn R."/>
            <person name="Kale V."/>
            <person name="Holt S."/>
            <person name="Cochrane G."/>
            <person name="Meng A."/>
            <person name="Brown T."/>
            <person name="Cohen L."/>
        </authorList>
    </citation>
    <scope>NUCLEOTIDE SEQUENCE</scope>
    <source>
        <strain evidence="7">B650</strain>
    </source>
</reference>
<dbReference type="AlphaFoldDB" id="A0A7S2JV95"/>
<dbReference type="Gene3D" id="1.10.10.10">
    <property type="entry name" value="Winged helix-like DNA-binding domain superfamily/Winged helix DNA-binding domain"/>
    <property type="match status" value="1"/>
</dbReference>
<dbReference type="InterPro" id="IPR059120">
    <property type="entry name" value="Cullin-like_AB"/>
</dbReference>
<evidence type="ECO:0000256" key="4">
    <source>
        <dbReference type="PROSITE-ProRule" id="PRU00330"/>
    </source>
</evidence>
<dbReference type="FunFam" id="1.20.1310.10:FF:000001">
    <property type="entry name" value="Cullin 3"/>
    <property type="match status" value="1"/>
</dbReference>
<dbReference type="GO" id="GO:0006511">
    <property type="term" value="P:ubiquitin-dependent protein catabolic process"/>
    <property type="evidence" value="ECO:0007669"/>
    <property type="project" value="InterPro"/>
</dbReference>
<dbReference type="InterPro" id="IPR001373">
    <property type="entry name" value="Cullin_N"/>
</dbReference>
<dbReference type="InterPro" id="IPR045093">
    <property type="entry name" value="Cullin"/>
</dbReference>
<name>A0A7S2JV95_9STRA</name>
<dbReference type="PROSITE" id="PS01256">
    <property type="entry name" value="CULLIN_1"/>
    <property type="match status" value="1"/>
</dbReference>
<evidence type="ECO:0000256" key="3">
    <source>
        <dbReference type="ARBA" id="ARBA00022843"/>
    </source>
</evidence>
<dbReference type="InterPro" id="IPR036390">
    <property type="entry name" value="WH_DNA-bd_sf"/>
</dbReference>
<dbReference type="InterPro" id="IPR016159">
    <property type="entry name" value="Cullin_repeat-like_dom_sf"/>
</dbReference>
<dbReference type="GO" id="GO:0031461">
    <property type="term" value="C:cullin-RING ubiquitin ligase complex"/>
    <property type="evidence" value="ECO:0007669"/>
    <property type="project" value="InterPro"/>
</dbReference>
<dbReference type="SMART" id="SM00182">
    <property type="entry name" value="CULLIN"/>
    <property type="match status" value="1"/>
</dbReference>
<protein>
    <recommendedName>
        <fullName evidence="6">Cullin family profile domain-containing protein</fullName>
    </recommendedName>
</protein>
<dbReference type="EMBL" id="HBGY01001311">
    <property type="protein sequence ID" value="CAD9556657.1"/>
    <property type="molecule type" value="Transcribed_RNA"/>
</dbReference>
<dbReference type="PANTHER" id="PTHR11932">
    <property type="entry name" value="CULLIN"/>
    <property type="match status" value="1"/>
</dbReference>
<dbReference type="SUPFAM" id="SSF75632">
    <property type="entry name" value="Cullin homology domain"/>
    <property type="match status" value="1"/>
</dbReference>
<evidence type="ECO:0000256" key="2">
    <source>
        <dbReference type="ARBA" id="ARBA00022499"/>
    </source>
</evidence>
<feature type="domain" description="Cullin family profile" evidence="6">
    <location>
        <begin position="391"/>
        <end position="620"/>
    </location>
</feature>
<evidence type="ECO:0000256" key="1">
    <source>
        <dbReference type="ARBA" id="ARBA00006019"/>
    </source>
</evidence>
<dbReference type="Pfam" id="PF26557">
    <property type="entry name" value="Cullin_AB"/>
    <property type="match status" value="1"/>
</dbReference>